<organism evidence="1">
    <name type="scientific">marine sediment metagenome</name>
    <dbReference type="NCBI Taxonomy" id="412755"/>
    <lineage>
        <taxon>unclassified sequences</taxon>
        <taxon>metagenomes</taxon>
        <taxon>ecological metagenomes</taxon>
    </lineage>
</organism>
<protein>
    <submittedName>
        <fullName evidence="1">Uncharacterized protein</fullName>
    </submittedName>
</protein>
<dbReference type="AlphaFoldDB" id="A0A0F9TB67"/>
<dbReference type="EMBL" id="LAZR01000296">
    <property type="protein sequence ID" value="KKN76404.1"/>
    <property type="molecule type" value="Genomic_DNA"/>
</dbReference>
<gene>
    <name evidence="1" type="ORF">LCGC14_0370900</name>
</gene>
<comment type="caution">
    <text evidence="1">The sequence shown here is derived from an EMBL/GenBank/DDBJ whole genome shotgun (WGS) entry which is preliminary data.</text>
</comment>
<name>A0A0F9TB67_9ZZZZ</name>
<proteinExistence type="predicted"/>
<evidence type="ECO:0000313" key="1">
    <source>
        <dbReference type="EMBL" id="KKN76404.1"/>
    </source>
</evidence>
<reference evidence="1" key="1">
    <citation type="journal article" date="2015" name="Nature">
        <title>Complex archaea that bridge the gap between prokaryotes and eukaryotes.</title>
        <authorList>
            <person name="Spang A."/>
            <person name="Saw J.H."/>
            <person name="Jorgensen S.L."/>
            <person name="Zaremba-Niedzwiedzka K."/>
            <person name="Martijn J."/>
            <person name="Lind A.E."/>
            <person name="van Eijk R."/>
            <person name="Schleper C."/>
            <person name="Guy L."/>
            <person name="Ettema T.J."/>
        </authorList>
    </citation>
    <scope>NUCLEOTIDE SEQUENCE</scope>
</reference>
<sequence>MKNNIKKTTDFQEWSTSLEATFRDLDYIRALYKSILDNVEGGHLIPPYQSMPTDCERAILRISEIKIRINNLYDRFYLDAHKN</sequence>
<accession>A0A0F9TB67</accession>